<reference evidence="1" key="1">
    <citation type="submission" date="2018-02" db="EMBL/GenBank/DDBJ databases">
        <title>Rhizophora mucronata_Transcriptome.</title>
        <authorList>
            <person name="Meera S.P."/>
            <person name="Sreeshan A."/>
            <person name="Augustine A."/>
        </authorList>
    </citation>
    <scope>NUCLEOTIDE SEQUENCE</scope>
    <source>
        <tissue evidence="1">Leaf</tissue>
    </source>
</reference>
<dbReference type="AlphaFoldDB" id="A0A2P2NK89"/>
<name>A0A2P2NK89_RHIMU</name>
<sequence>MANAPTLCQYDMENENDFPILRVMISIRGVTLVVQVTQVLTKVYGPGDIHCCLCHQIRIAKILVFGL</sequence>
<evidence type="ECO:0000313" key="1">
    <source>
        <dbReference type="EMBL" id="MBX42877.1"/>
    </source>
</evidence>
<dbReference type="EMBL" id="GGEC01062393">
    <property type="protein sequence ID" value="MBX42877.1"/>
    <property type="molecule type" value="Transcribed_RNA"/>
</dbReference>
<accession>A0A2P2NK89</accession>
<organism evidence="1">
    <name type="scientific">Rhizophora mucronata</name>
    <name type="common">Asiatic mangrove</name>
    <dbReference type="NCBI Taxonomy" id="61149"/>
    <lineage>
        <taxon>Eukaryota</taxon>
        <taxon>Viridiplantae</taxon>
        <taxon>Streptophyta</taxon>
        <taxon>Embryophyta</taxon>
        <taxon>Tracheophyta</taxon>
        <taxon>Spermatophyta</taxon>
        <taxon>Magnoliopsida</taxon>
        <taxon>eudicotyledons</taxon>
        <taxon>Gunneridae</taxon>
        <taxon>Pentapetalae</taxon>
        <taxon>rosids</taxon>
        <taxon>fabids</taxon>
        <taxon>Malpighiales</taxon>
        <taxon>Rhizophoraceae</taxon>
        <taxon>Rhizophora</taxon>
    </lineage>
</organism>
<protein>
    <submittedName>
        <fullName evidence="1">Uncharacterized protein</fullName>
    </submittedName>
</protein>
<proteinExistence type="predicted"/>